<evidence type="ECO:0000256" key="8">
    <source>
        <dbReference type="ARBA" id="ARBA00023146"/>
    </source>
</evidence>
<dbReference type="AlphaFoldDB" id="A0A232M2N9"/>
<evidence type="ECO:0000256" key="2">
    <source>
        <dbReference type="ARBA" id="ARBA00007894"/>
    </source>
</evidence>
<proteinExistence type="inferred from homology"/>
<dbReference type="EC" id="6.1.1.17" evidence="3"/>
<dbReference type="InterPro" id="IPR008925">
    <property type="entry name" value="aa_tRNA-synth_I_cd-bd_sf"/>
</dbReference>
<dbReference type="Pfam" id="PF19269">
    <property type="entry name" value="Anticodon_2"/>
    <property type="match status" value="1"/>
</dbReference>
<dbReference type="InterPro" id="IPR020058">
    <property type="entry name" value="Glu/Gln-tRNA-synth_Ib_cat-dom"/>
</dbReference>
<evidence type="ECO:0000256" key="6">
    <source>
        <dbReference type="ARBA" id="ARBA00022840"/>
    </source>
</evidence>
<evidence type="ECO:0000256" key="12">
    <source>
        <dbReference type="SAM" id="MobiDB-lite"/>
    </source>
</evidence>
<feature type="region of interest" description="Disordered" evidence="12">
    <location>
        <begin position="602"/>
        <end position="631"/>
    </location>
</feature>
<evidence type="ECO:0000256" key="5">
    <source>
        <dbReference type="ARBA" id="ARBA00022741"/>
    </source>
</evidence>
<dbReference type="PANTHER" id="PTHR43311:SF2">
    <property type="entry name" value="GLUTAMATE--TRNA LIGASE, MITOCHONDRIAL-RELATED"/>
    <property type="match status" value="1"/>
</dbReference>
<keyword evidence="8 11" id="KW-0030">Aminoacyl-tRNA synthetase</keyword>
<evidence type="ECO:0000256" key="11">
    <source>
        <dbReference type="RuleBase" id="RU363037"/>
    </source>
</evidence>
<gene>
    <name evidence="15" type="ORF">Egran_01632</name>
</gene>
<keyword evidence="5 11" id="KW-0547">Nucleotide-binding</keyword>
<dbReference type="InterPro" id="IPR049940">
    <property type="entry name" value="GluQ/Sye"/>
</dbReference>
<dbReference type="Proteomes" id="UP000243515">
    <property type="component" value="Unassembled WGS sequence"/>
</dbReference>
<comment type="subcellular location">
    <subcellularLocation>
        <location evidence="1">Mitochondrion</location>
    </subcellularLocation>
</comment>
<dbReference type="PRINTS" id="PR00987">
    <property type="entry name" value="TRNASYNTHGLU"/>
</dbReference>
<accession>A0A232M2N9</accession>
<dbReference type="CDD" id="cd00808">
    <property type="entry name" value="GluRS_core"/>
    <property type="match status" value="1"/>
</dbReference>
<dbReference type="GO" id="GO:0006424">
    <property type="term" value="P:glutamyl-tRNA aminoacylation"/>
    <property type="evidence" value="ECO:0007669"/>
    <property type="project" value="InterPro"/>
</dbReference>
<dbReference type="SUPFAM" id="SSF52374">
    <property type="entry name" value="Nucleotidylyl transferase"/>
    <property type="match status" value="1"/>
</dbReference>
<feature type="domain" description="Glutamyl/glutaminyl-tRNA synthetase class Ib catalytic" evidence="13">
    <location>
        <begin position="46"/>
        <end position="389"/>
    </location>
</feature>
<dbReference type="GO" id="GO:0008270">
    <property type="term" value="F:zinc ion binding"/>
    <property type="evidence" value="ECO:0007669"/>
    <property type="project" value="InterPro"/>
</dbReference>
<protein>
    <recommendedName>
        <fullName evidence="10">Glutamate--tRNA ligase, mitochondrial</fullName>
        <ecNumber evidence="3">6.1.1.17</ecNumber>
    </recommendedName>
    <alternativeName>
        <fullName evidence="9">Glutamyl-tRNA synthetase</fullName>
    </alternativeName>
</protein>
<dbReference type="HAMAP" id="MF_00022">
    <property type="entry name" value="Glu_tRNA_synth_type1"/>
    <property type="match status" value="1"/>
</dbReference>
<dbReference type="InterPro" id="IPR004527">
    <property type="entry name" value="Glu-tRNA-ligase_bac/mito"/>
</dbReference>
<dbReference type="PANTHER" id="PTHR43311">
    <property type="entry name" value="GLUTAMATE--TRNA LIGASE"/>
    <property type="match status" value="1"/>
</dbReference>
<evidence type="ECO:0000313" key="15">
    <source>
        <dbReference type="EMBL" id="OXV10608.1"/>
    </source>
</evidence>
<evidence type="ECO:0000256" key="3">
    <source>
        <dbReference type="ARBA" id="ARBA00012835"/>
    </source>
</evidence>
<feature type="compositionally biased region" description="Basic and acidic residues" evidence="12">
    <location>
        <begin position="607"/>
        <end position="616"/>
    </location>
</feature>
<dbReference type="InterPro" id="IPR033910">
    <property type="entry name" value="GluRS_core"/>
</dbReference>
<dbReference type="GO" id="GO:0005524">
    <property type="term" value="F:ATP binding"/>
    <property type="evidence" value="ECO:0007669"/>
    <property type="project" value="UniProtKB-KW"/>
</dbReference>
<dbReference type="GO" id="GO:0032543">
    <property type="term" value="P:mitochondrial translation"/>
    <property type="evidence" value="ECO:0007669"/>
    <property type="project" value="EnsemblFungi"/>
</dbReference>
<dbReference type="Pfam" id="PF00749">
    <property type="entry name" value="tRNA-synt_1c"/>
    <property type="match status" value="1"/>
</dbReference>
<evidence type="ECO:0000256" key="10">
    <source>
        <dbReference type="ARBA" id="ARBA00072917"/>
    </source>
</evidence>
<evidence type="ECO:0000256" key="1">
    <source>
        <dbReference type="ARBA" id="ARBA00004173"/>
    </source>
</evidence>
<evidence type="ECO:0000313" key="16">
    <source>
        <dbReference type="Proteomes" id="UP000243515"/>
    </source>
</evidence>
<evidence type="ECO:0000256" key="4">
    <source>
        <dbReference type="ARBA" id="ARBA00022598"/>
    </source>
</evidence>
<dbReference type="GO" id="GO:0005739">
    <property type="term" value="C:mitochondrion"/>
    <property type="evidence" value="ECO:0007669"/>
    <property type="project" value="UniProtKB-SubCell"/>
</dbReference>
<evidence type="ECO:0000259" key="14">
    <source>
        <dbReference type="Pfam" id="PF19269"/>
    </source>
</evidence>
<dbReference type="SUPFAM" id="SSF48163">
    <property type="entry name" value="An anticodon-binding domain of class I aminoacyl-tRNA synthetases"/>
    <property type="match status" value="1"/>
</dbReference>
<dbReference type="FunFam" id="3.40.50.620:FF:000045">
    <property type="entry name" value="Glutamate--tRNA ligase, mitochondrial"/>
    <property type="match status" value="1"/>
</dbReference>
<dbReference type="InterPro" id="IPR045462">
    <property type="entry name" value="aa-tRNA-synth_I_cd-bd"/>
</dbReference>
<dbReference type="GO" id="GO:0004818">
    <property type="term" value="F:glutamate-tRNA ligase activity"/>
    <property type="evidence" value="ECO:0007669"/>
    <property type="project" value="UniProtKB-EC"/>
</dbReference>
<feature type="domain" description="Aminoacyl-tRNA synthetase class I anticodon-binding" evidence="14">
    <location>
        <begin position="553"/>
        <end position="590"/>
    </location>
</feature>
<keyword evidence="4 11" id="KW-0436">Ligase</keyword>
<dbReference type="InterPro" id="IPR014729">
    <property type="entry name" value="Rossmann-like_a/b/a_fold"/>
</dbReference>
<dbReference type="InterPro" id="IPR020751">
    <property type="entry name" value="aa-tRNA-synth_I_codon-bd_sub2"/>
</dbReference>
<organism evidence="15 16">
    <name type="scientific">Elaphomyces granulatus</name>
    <dbReference type="NCBI Taxonomy" id="519963"/>
    <lineage>
        <taxon>Eukaryota</taxon>
        <taxon>Fungi</taxon>
        <taxon>Dikarya</taxon>
        <taxon>Ascomycota</taxon>
        <taxon>Pezizomycotina</taxon>
        <taxon>Eurotiomycetes</taxon>
        <taxon>Eurotiomycetidae</taxon>
        <taxon>Eurotiales</taxon>
        <taxon>Elaphomycetaceae</taxon>
        <taxon>Elaphomyces</taxon>
    </lineage>
</organism>
<sequence length="631" mass="71238">MRRNNYRPLARPLWICYQCRAAHSAAANDLRTGQKRNRLIPKTPARTRFAPSPTGYLHLGSIRTALFSFLLAKRTGGQFILRIEDTDKKRTIPDAERRLQDDLRWVGLQWNEGEYYIGLDVWQLGRNTKGSAGPDRGGPYGPYRQSQRTAIYQSYAHDLLTRGHSYRCFCTPERLDMLARHRSQIGLPAGYDRKCIDIRLDEAQERAAKGETYVVRLMVDDYPKFDDLVYGKTGQIASSITKNKLDFMDRVYDDPILLKSDGCPTYHLASVVDDYMMNITHVIRGTEWMSSTPMHISLYNAFNWTPPRFGHVPLLVDENGQKLSKRNADIDISFFRDQQGILPSALVNFAALLGWSHSQKSDVLLLQDLQQIFNLKITKGNTVVSFEKLWFLQKAHAQRVVVTGGAEFKNMVTKVSEAVERQWPRNQLESILHGRTLFEYISLLLRADAKSYTNIEAFLSRNNTFFTASLNRPPYVATSSKKLSSSAETSSSSVAEIHVPLSTLCTAAIALCLVPESHWTAETHRLNIASYNGAVDKSGAKEDLAADRAFERELYHFLRWALSAGAPGPGIPETMEILGRAESIRRLEEARGLTCGMTKSISGFAHNNERPKDPSRKTNSGHTWMGSLAPR</sequence>
<evidence type="ECO:0000256" key="7">
    <source>
        <dbReference type="ARBA" id="ARBA00022917"/>
    </source>
</evidence>
<reference evidence="15 16" key="1">
    <citation type="journal article" date="2015" name="Environ. Microbiol.">
        <title>Metagenome sequence of Elaphomyces granulatus from sporocarp tissue reveals Ascomycota ectomycorrhizal fingerprints of genome expansion and a Proteobacteria-rich microbiome.</title>
        <authorList>
            <person name="Quandt C.A."/>
            <person name="Kohler A."/>
            <person name="Hesse C.N."/>
            <person name="Sharpton T.J."/>
            <person name="Martin F."/>
            <person name="Spatafora J.W."/>
        </authorList>
    </citation>
    <scope>NUCLEOTIDE SEQUENCE [LARGE SCALE GENOMIC DNA]</scope>
    <source>
        <strain evidence="15 16">OSC145934</strain>
    </source>
</reference>
<dbReference type="GO" id="GO:0000049">
    <property type="term" value="F:tRNA binding"/>
    <property type="evidence" value="ECO:0007669"/>
    <property type="project" value="InterPro"/>
</dbReference>
<keyword evidence="16" id="KW-1185">Reference proteome</keyword>
<dbReference type="OrthoDB" id="428822at2759"/>
<keyword evidence="7 11" id="KW-0648">Protein biosynthesis</keyword>
<comment type="similarity">
    <text evidence="2">Belongs to the class-I aminoacyl-tRNA synthetase family. Glutamate--tRNA ligase type 1 subfamily.</text>
</comment>
<dbReference type="NCBIfam" id="TIGR00464">
    <property type="entry name" value="gltX_bact"/>
    <property type="match status" value="1"/>
</dbReference>
<name>A0A232M2N9_9EURO</name>
<dbReference type="Gene3D" id="1.10.10.350">
    <property type="match status" value="1"/>
</dbReference>
<evidence type="ECO:0000256" key="9">
    <source>
        <dbReference type="ARBA" id="ARBA00030865"/>
    </source>
</evidence>
<comment type="caution">
    <text evidence="15">The sequence shown here is derived from an EMBL/GenBank/DDBJ whole genome shotgun (WGS) entry which is preliminary data.</text>
</comment>
<dbReference type="Gene3D" id="3.40.50.620">
    <property type="entry name" value="HUPs"/>
    <property type="match status" value="1"/>
</dbReference>
<dbReference type="EMBL" id="NPHW01002858">
    <property type="protein sequence ID" value="OXV10608.1"/>
    <property type="molecule type" value="Genomic_DNA"/>
</dbReference>
<dbReference type="InterPro" id="IPR000924">
    <property type="entry name" value="Glu/Gln-tRNA-synth"/>
</dbReference>
<evidence type="ECO:0000259" key="13">
    <source>
        <dbReference type="Pfam" id="PF00749"/>
    </source>
</evidence>
<keyword evidence="6 11" id="KW-0067">ATP-binding</keyword>